<evidence type="ECO:0000259" key="6">
    <source>
        <dbReference type="Pfam" id="PF13515"/>
    </source>
</evidence>
<feature type="transmembrane region" description="Helical" evidence="5">
    <location>
        <begin position="75"/>
        <end position="98"/>
    </location>
</feature>
<dbReference type="Proteomes" id="UP000475545">
    <property type="component" value="Unassembled WGS sequence"/>
</dbReference>
<feature type="transmembrane region" description="Helical" evidence="5">
    <location>
        <begin position="385"/>
        <end position="408"/>
    </location>
</feature>
<reference evidence="7 8" key="1">
    <citation type="submission" date="2019-11" db="EMBL/GenBank/DDBJ databases">
        <title>Gordonia sp. nov., a novel actinobacterium isolated from mangrove soil in Hainan.</title>
        <authorList>
            <person name="Huang X."/>
            <person name="Xie Y."/>
            <person name="Chu X."/>
            <person name="Xiao K."/>
        </authorList>
    </citation>
    <scope>NUCLEOTIDE SEQUENCE [LARGE SCALE GENOMIC DNA]</scope>
    <source>
        <strain evidence="7 8">HNM0687</strain>
    </source>
</reference>
<sequence length="696" mass="72326">MFPTLPATVRDHLRLHDPEHDALRRALRAGLVIPLAFALGLAVGGAQTPLFAAFGSFAVLVFADFPGDRRARATSYLGLGVVGTAMITVATVVSQFAWLSVTAMFVIGAVVIFVGVLSAALAAAQRSVLLTFVLPVATPAPPSAIPDRLLGWAIALACGVPAALYLLAPHHHDRLRRQAAQTCRLLADLVTGDGDPGEARATMRDLRTSFQATACRPVGLSAGSRALVRVVGELEWLTDRLTLQPSTTAASGSSPETSARVLRAAATTLDAGGADIRAAVVTLEGLVAELDSERDRAFGDFAAATDHRAATAALASHALDSAVAAVGRIVAWSGAADARPVINRLLGRGLAGHGADGRAIPAPLVSPHYTRGYVRSRSVTLQNSLRGGLGLAAAVAVTEFVSVQHGFWVVLGTLSVLRSSALTTGSSVLRAIIGTVLGFAVGAALLAVLGTGPVALWLALPVAIFLAAFVPEVVSFTAGQAAFTLTVLLLFNVIDPVGFRVGLIRIEDVVIGSAVAAVVALVLWPRNVASAMRIGDDAAVAAGTRFLLAAVRHVTHRQSLDATIGADAYAAARTFDDDVRQYLAESGGEPEGLTRILQASTRVVRTVLAAEAIGRISPDRSVPRNTAADEVLERHAIAITRWLTDGGGRRDSPSVGAELLDALDGEQAGSDLLWTAAHLNELEVLWAHQSRSGVPV</sequence>
<feature type="transmembrane region" description="Helical" evidence="5">
    <location>
        <begin position="454"/>
        <end position="470"/>
    </location>
</feature>
<comment type="subcellular location">
    <subcellularLocation>
        <location evidence="1">Membrane</location>
        <topology evidence="1">Multi-pass membrane protein</topology>
    </subcellularLocation>
</comment>
<protein>
    <submittedName>
        <fullName evidence="7">FUSC family protein</fullName>
    </submittedName>
</protein>
<evidence type="ECO:0000313" key="7">
    <source>
        <dbReference type="EMBL" id="MXP22293.1"/>
    </source>
</evidence>
<dbReference type="RefSeq" id="WP_160902460.1">
    <property type="nucleotide sequence ID" value="NZ_CP102850.1"/>
</dbReference>
<evidence type="ECO:0000256" key="3">
    <source>
        <dbReference type="ARBA" id="ARBA00022989"/>
    </source>
</evidence>
<name>A0A6L7GRU6_9ACTN</name>
<feature type="transmembrane region" description="Helical" evidence="5">
    <location>
        <begin position="506"/>
        <end position="524"/>
    </location>
</feature>
<feature type="transmembrane region" description="Helical" evidence="5">
    <location>
        <begin position="149"/>
        <end position="168"/>
    </location>
</feature>
<keyword evidence="3 5" id="KW-1133">Transmembrane helix</keyword>
<gene>
    <name evidence="7" type="ORF">GIY30_13170</name>
</gene>
<feature type="transmembrane region" description="Helical" evidence="5">
    <location>
        <begin position="31"/>
        <end position="63"/>
    </location>
</feature>
<comment type="caution">
    <text evidence="7">The sequence shown here is derived from an EMBL/GenBank/DDBJ whole genome shotgun (WGS) entry which is preliminary data.</text>
</comment>
<dbReference type="Pfam" id="PF13515">
    <property type="entry name" value="FUSC_2"/>
    <property type="match status" value="1"/>
</dbReference>
<keyword evidence="2 5" id="KW-0812">Transmembrane</keyword>
<evidence type="ECO:0000313" key="8">
    <source>
        <dbReference type="Proteomes" id="UP000475545"/>
    </source>
</evidence>
<feature type="domain" description="Integral membrane bound transporter" evidence="6">
    <location>
        <begin position="394"/>
        <end position="519"/>
    </location>
</feature>
<proteinExistence type="predicted"/>
<evidence type="ECO:0000256" key="1">
    <source>
        <dbReference type="ARBA" id="ARBA00004141"/>
    </source>
</evidence>
<accession>A0A6L7GRU6</accession>
<dbReference type="AlphaFoldDB" id="A0A6L7GRU6"/>
<dbReference type="EMBL" id="WMBR01000003">
    <property type="protein sequence ID" value="MXP22293.1"/>
    <property type="molecule type" value="Genomic_DNA"/>
</dbReference>
<organism evidence="7 8">
    <name type="scientific">Gordonia mangrovi</name>
    <dbReference type="NCBI Taxonomy" id="2665643"/>
    <lineage>
        <taxon>Bacteria</taxon>
        <taxon>Bacillati</taxon>
        <taxon>Actinomycetota</taxon>
        <taxon>Actinomycetes</taxon>
        <taxon>Mycobacteriales</taxon>
        <taxon>Gordoniaceae</taxon>
        <taxon>Gordonia</taxon>
    </lineage>
</organism>
<keyword evidence="4 5" id="KW-0472">Membrane</keyword>
<evidence type="ECO:0000256" key="2">
    <source>
        <dbReference type="ARBA" id="ARBA00022692"/>
    </source>
</evidence>
<feature type="transmembrane region" description="Helical" evidence="5">
    <location>
        <begin position="105"/>
        <end position="129"/>
    </location>
</feature>
<evidence type="ECO:0000256" key="4">
    <source>
        <dbReference type="ARBA" id="ARBA00023136"/>
    </source>
</evidence>
<dbReference type="InterPro" id="IPR049453">
    <property type="entry name" value="Memb_transporter_dom"/>
</dbReference>
<dbReference type="GO" id="GO:0016020">
    <property type="term" value="C:membrane"/>
    <property type="evidence" value="ECO:0007669"/>
    <property type="project" value="UniProtKB-SubCell"/>
</dbReference>
<feature type="transmembrane region" description="Helical" evidence="5">
    <location>
        <begin position="428"/>
        <end position="449"/>
    </location>
</feature>
<feature type="transmembrane region" description="Helical" evidence="5">
    <location>
        <begin position="476"/>
        <end position="494"/>
    </location>
</feature>
<keyword evidence="8" id="KW-1185">Reference proteome</keyword>
<evidence type="ECO:0000256" key="5">
    <source>
        <dbReference type="SAM" id="Phobius"/>
    </source>
</evidence>